<dbReference type="InterPro" id="IPR029068">
    <property type="entry name" value="Glyas_Bleomycin-R_OHBP_Dase"/>
</dbReference>
<dbReference type="Gene3D" id="3.10.180.10">
    <property type="entry name" value="2,3-Dihydroxybiphenyl 1,2-Dioxygenase, domain 1"/>
    <property type="match status" value="2"/>
</dbReference>
<dbReference type="RefSeq" id="XP_013266715.1">
    <property type="nucleotide sequence ID" value="XM_013411261.1"/>
</dbReference>
<evidence type="ECO:0000313" key="2">
    <source>
        <dbReference type="Proteomes" id="UP000053617"/>
    </source>
</evidence>
<dbReference type="GeneID" id="25299388"/>
<protein>
    <recommendedName>
        <fullName evidence="3">VOC domain-containing protein</fullName>
    </recommendedName>
</protein>
<dbReference type="HOGENOM" id="CLU_814198_0_0_1"/>
<evidence type="ECO:0000313" key="1">
    <source>
        <dbReference type="EMBL" id="KIW99578.1"/>
    </source>
</evidence>
<name>A0A0D2I1I1_9EURO</name>
<proteinExistence type="predicted"/>
<reference evidence="1 2" key="1">
    <citation type="submission" date="2015-01" db="EMBL/GenBank/DDBJ databases">
        <title>The Genome Sequence of Rhinocladiella mackenzie CBS 650.93.</title>
        <authorList>
            <consortium name="The Broad Institute Genomics Platform"/>
            <person name="Cuomo C."/>
            <person name="de Hoog S."/>
            <person name="Gorbushina A."/>
            <person name="Stielow B."/>
            <person name="Teixiera M."/>
            <person name="Abouelleil A."/>
            <person name="Chapman S.B."/>
            <person name="Priest M."/>
            <person name="Young S.K."/>
            <person name="Wortman J."/>
            <person name="Nusbaum C."/>
            <person name="Birren B."/>
        </authorList>
    </citation>
    <scope>NUCLEOTIDE SEQUENCE [LARGE SCALE GENOMIC DNA]</scope>
    <source>
        <strain evidence="1 2">CBS 650.93</strain>
    </source>
</reference>
<accession>A0A0D2I1I1</accession>
<sequence length="342" mass="39662">MSKSTYVSLFAAHQTTSDVDAQVEFYKDWGMVIDRGFDALEDIPEQYYKARGVSKADLVKTVCMRMPTDPFMHLILYQWKTLNRGPGWPAPFNQIGSRGLSMLVEDVNAEVQRVKKDFPDIKFLYDKLTINRRWGKTTTALFVDREDIQVELIEIEKGSQYDLGRVQLPAYEDTQWLHFMLNCSNYDKSMEFYQSFGMAHDSAVDFRPGVGFHPFGKAHYAKQWKEAYDLAQDDLTGVGFLRSDRDPSGMHLELMDWRPGSLLTPSDRPVWHQKGICRYCFRVKDHAESLKEQQLRGTRIYVADQRGCLGWGDTIWFDCGDVDGNVLTKEQWFPQRAWGEKN</sequence>
<dbReference type="Proteomes" id="UP000053617">
    <property type="component" value="Unassembled WGS sequence"/>
</dbReference>
<keyword evidence="2" id="KW-1185">Reference proteome</keyword>
<dbReference type="VEuPathDB" id="FungiDB:Z518_11317"/>
<organism evidence="1 2">
    <name type="scientific">Rhinocladiella mackenziei CBS 650.93</name>
    <dbReference type="NCBI Taxonomy" id="1442369"/>
    <lineage>
        <taxon>Eukaryota</taxon>
        <taxon>Fungi</taxon>
        <taxon>Dikarya</taxon>
        <taxon>Ascomycota</taxon>
        <taxon>Pezizomycotina</taxon>
        <taxon>Eurotiomycetes</taxon>
        <taxon>Chaetothyriomycetidae</taxon>
        <taxon>Chaetothyriales</taxon>
        <taxon>Herpotrichiellaceae</taxon>
        <taxon>Rhinocladiella</taxon>
    </lineage>
</organism>
<dbReference type="SUPFAM" id="SSF54593">
    <property type="entry name" value="Glyoxalase/Bleomycin resistance protein/Dihydroxybiphenyl dioxygenase"/>
    <property type="match status" value="2"/>
</dbReference>
<dbReference type="AlphaFoldDB" id="A0A0D2I1I1"/>
<dbReference type="OrthoDB" id="4525314at2759"/>
<dbReference type="EMBL" id="KN847486">
    <property type="protein sequence ID" value="KIW99578.1"/>
    <property type="molecule type" value="Genomic_DNA"/>
</dbReference>
<evidence type="ECO:0008006" key="3">
    <source>
        <dbReference type="Google" id="ProtNLM"/>
    </source>
</evidence>
<gene>
    <name evidence="1" type="ORF">Z518_11317</name>
</gene>